<organism evidence="1 2">
    <name type="scientific">Desulfocicer vacuolatum DSM 3385</name>
    <dbReference type="NCBI Taxonomy" id="1121400"/>
    <lineage>
        <taxon>Bacteria</taxon>
        <taxon>Pseudomonadati</taxon>
        <taxon>Thermodesulfobacteriota</taxon>
        <taxon>Desulfobacteria</taxon>
        <taxon>Desulfobacterales</taxon>
        <taxon>Desulfobacteraceae</taxon>
        <taxon>Desulfocicer</taxon>
    </lineage>
</organism>
<gene>
    <name evidence="1" type="ORF">SAMN02746065_106149</name>
</gene>
<evidence type="ECO:0000313" key="2">
    <source>
        <dbReference type="Proteomes" id="UP000192418"/>
    </source>
</evidence>
<dbReference type="EMBL" id="FWXY01000006">
    <property type="protein sequence ID" value="SMC65682.1"/>
    <property type="molecule type" value="Genomic_DNA"/>
</dbReference>
<reference evidence="1 2" key="1">
    <citation type="submission" date="2017-04" db="EMBL/GenBank/DDBJ databases">
        <authorList>
            <person name="Afonso C.L."/>
            <person name="Miller P.J."/>
            <person name="Scott M.A."/>
            <person name="Spackman E."/>
            <person name="Goraichik I."/>
            <person name="Dimitrov K.M."/>
            <person name="Suarez D.L."/>
            <person name="Swayne D.E."/>
        </authorList>
    </citation>
    <scope>NUCLEOTIDE SEQUENCE [LARGE SCALE GENOMIC DNA]</scope>
    <source>
        <strain evidence="1 2">DSM 3385</strain>
    </source>
</reference>
<dbReference type="Proteomes" id="UP000192418">
    <property type="component" value="Unassembled WGS sequence"/>
</dbReference>
<dbReference type="STRING" id="1121400.SAMN02746065_106149"/>
<dbReference type="AlphaFoldDB" id="A0A1W2AYX5"/>
<keyword evidence="2" id="KW-1185">Reference proteome</keyword>
<proteinExistence type="predicted"/>
<name>A0A1W2AYX5_9BACT</name>
<accession>A0A1W2AYX5</accession>
<evidence type="ECO:0000313" key="1">
    <source>
        <dbReference type="EMBL" id="SMC65682.1"/>
    </source>
</evidence>
<sequence length="46" mass="5802">MFVRNMRMRNVQNVQNIKYSLSMTSLFVKYKMEKYAVHRWEDCVYY</sequence>
<protein>
    <submittedName>
        <fullName evidence="1">Uncharacterized protein</fullName>
    </submittedName>
</protein>